<accession>A0A5J9ST72</accession>
<dbReference type="PANTHER" id="PTHR32166:SF74">
    <property type="entry name" value="OS05G0256350 PROTEIN"/>
    <property type="match status" value="1"/>
</dbReference>
<feature type="non-terminal residue" evidence="3">
    <location>
        <position position="1"/>
    </location>
</feature>
<evidence type="ECO:0000313" key="4">
    <source>
        <dbReference type="Proteomes" id="UP000324897"/>
    </source>
</evidence>
<dbReference type="PANTHER" id="PTHR32166">
    <property type="entry name" value="OSJNBA0013A04.12 PROTEIN"/>
    <property type="match status" value="1"/>
</dbReference>
<feature type="compositionally biased region" description="Polar residues" evidence="1">
    <location>
        <begin position="626"/>
        <end position="641"/>
    </location>
</feature>
<feature type="compositionally biased region" description="Acidic residues" evidence="1">
    <location>
        <begin position="612"/>
        <end position="622"/>
    </location>
</feature>
<dbReference type="InterPro" id="IPR007021">
    <property type="entry name" value="DUF659"/>
</dbReference>
<evidence type="ECO:0000259" key="2">
    <source>
        <dbReference type="Pfam" id="PF04937"/>
    </source>
</evidence>
<dbReference type="EMBL" id="RWGY01000351">
    <property type="protein sequence ID" value="TVU02221.1"/>
    <property type="molecule type" value="Genomic_DNA"/>
</dbReference>
<dbReference type="Proteomes" id="UP000324897">
    <property type="component" value="Unassembled WGS sequence"/>
</dbReference>
<evidence type="ECO:0000313" key="3">
    <source>
        <dbReference type="EMBL" id="TVU02221.1"/>
    </source>
</evidence>
<reference evidence="3 4" key="1">
    <citation type="journal article" date="2019" name="Sci. Rep.">
        <title>A high-quality genome of Eragrostis curvula grass provides insights into Poaceae evolution and supports new strategies to enhance forage quality.</title>
        <authorList>
            <person name="Carballo J."/>
            <person name="Santos B.A.C.M."/>
            <person name="Zappacosta D."/>
            <person name="Garbus I."/>
            <person name="Selva J.P."/>
            <person name="Gallo C.A."/>
            <person name="Diaz A."/>
            <person name="Albertini E."/>
            <person name="Caccamo M."/>
            <person name="Echenique V."/>
        </authorList>
    </citation>
    <scope>NUCLEOTIDE SEQUENCE [LARGE SCALE GENOMIC DNA]</scope>
    <source>
        <strain evidence="4">cv. Victoria</strain>
        <tissue evidence="3">Leaf</tissue>
    </source>
</reference>
<dbReference type="Pfam" id="PF04937">
    <property type="entry name" value="DUF659"/>
    <property type="match status" value="1"/>
</dbReference>
<protein>
    <recommendedName>
        <fullName evidence="2">DUF659 domain-containing protein</fullName>
    </recommendedName>
</protein>
<comment type="caution">
    <text evidence="3">The sequence shown here is derived from an EMBL/GenBank/DDBJ whole genome shotgun (WGS) entry which is preliminary data.</text>
</comment>
<gene>
    <name evidence="3" type="ORF">EJB05_52292</name>
</gene>
<feature type="region of interest" description="Disordered" evidence="1">
    <location>
        <begin position="612"/>
        <end position="656"/>
    </location>
</feature>
<organism evidence="3 4">
    <name type="scientific">Eragrostis curvula</name>
    <name type="common">weeping love grass</name>
    <dbReference type="NCBI Taxonomy" id="38414"/>
    <lineage>
        <taxon>Eukaryota</taxon>
        <taxon>Viridiplantae</taxon>
        <taxon>Streptophyta</taxon>
        <taxon>Embryophyta</taxon>
        <taxon>Tracheophyta</taxon>
        <taxon>Spermatophyta</taxon>
        <taxon>Magnoliopsida</taxon>
        <taxon>Liliopsida</taxon>
        <taxon>Poales</taxon>
        <taxon>Poaceae</taxon>
        <taxon>PACMAD clade</taxon>
        <taxon>Chloridoideae</taxon>
        <taxon>Eragrostideae</taxon>
        <taxon>Eragrostidinae</taxon>
        <taxon>Eragrostis</taxon>
    </lineage>
</organism>
<keyword evidence="4" id="KW-1185">Reference proteome</keyword>
<dbReference type="OrthoDB" id="685289at2759"/>
<dbReference type="SUPFAM" id="SSF53098">
    <property type="entry name" value="Ribonuclease H-like"/>
    <property type="match status" value="1"/>
</dbReference>
<evidence type="ECO:0000256" key="1">
    <source>
        <dbReference type="SAM" id="MobiDB-lite"/>
    </source>
</evidence>
<dbReference type="Gramene" id="TVU02221">
    <property type="protein sequence ID" value="TVU02221"/>
    <property type="gene ID" value="EJB05_52292"/>
</dbReference>
<name>A0A5J9ST72_9POAL</name>
<dbReference type="AlphaFoldDB" id="A0A5J9ST72"/>
<proteinExistence type="predicted"/>
<dbReference type="InterPro" id="IPR012337">
    <property type="entry name" value="RNaseH-like_sf"/>
</dbReference>
<feature type="domain" description="DUF659" evidence="2">
    <location>
        <begin position="106"/>
        <end position="252"/>
    </location>
</feature>
<sequence>MVHCSIQTDIIEGISRDSSLVCIRFGNDRTSEASDFKFKNQDIQMDMLSMPTTAEAMKMEENKKRAIECITTWFSEAGIPFHTVLLKSFDLMLESIAHCGPGLQGPSLDELDGPLLQRQVLAINDSIEAQKKSWALEGCSILVDLAVDDDGRRMLNLSVHCSQGLSFLRSVELDQDSYPEAYVYQLVDSCIEEVGDKNVVQIVTGIHSEMESLNAKRPNIFWTHCAAKCINMMLEDIGHIPLIKNTIAKARSLTAFIYGEKILLDMMRKFTNQQDLLHVGVTYYTTCLLNLKSLYGNRIELKTMFISKEWEDSKWSKEAVGKKFYNLVVSSEFWHRMLHVINSFEPLVEVLRKIGSGRPSMGYIYGEILNAKRQIAFRLENKEEQYLPIWEYIDFRIDTYMKKPLHLAGYYLNPFFYYRNRNEIEKTEIFRDALVECMRKMYQNQSTQEKIVHQLDLYRNASQSFGTAGSIDTQMDLDPVSWWELHVGAAKELSTMALRILRLTCGSHAYEQSWIEMIHKRKPSWIQRKQFEDSMFVTVNRRIQGKAQMSDRDPLLAYLPGEDEPFEWLVGMYRADVQVPRNRTLLLARANNHDEAGLAKLANQILDDADAMTDEECEESDEELARQSSRNKTTSSASCSNRAKRPRSVKTESDRG</sequence>